<dbReference type="InterPro" id="IPR036188">
    <property type="entry name" value="FAD/NAD-bd_sf"/>
</dbReference>
<dbReference type="Proteomes" id="UP000219565">
    <property type="component" value="Unassembled WGS sequence"/>
</dbReference>
<dbReference type="EMBL" id="OBEG01000002">
    <property type="protein sequence ID" value="SNY80362.1"/>
    <property type="molecule type" value="Genomic_DNA"/>
</dbReference>
<sequence length="458" mass="49491">MTDSRSSELTAATAREQQCDVVVVGAGIAGLVAGVTLAPSEDVVVLESASRPGGRVESVCRGDYWLNIGAQFTEGTGVLFDVIDKYGIQLGSLADAKVALYREGRTVRADNPAWMLLRTRMSLRAKVELAMLGLRIQRVYNRFMANKNAEDAQAYRAFLDSQPASWLMRGVKTDEVREIFSDWAGQWIGCDPEETAATQLAFSIGTQLMKASEVPNFALPVGGNQAFTDALADELGTRLRLGAHVRSVTWNDDYATVRYTDATGPVTLTARRVVIAVPTDSALQILTDLPAEYRAALGDTNYGRYILAGIFTKEEGPQRWDDYYAIATQGMSFQAIFNHSAPQRTGGPRKPGGALVCLAGGSRADDLNKLTDEQIEALFVSDLVKVLPELKDKIEHVVVKRQPRVVPYWAPGKRDAQRTLGRSLGPITFAGDFLGDPSLAAAADAGQRGADATRGASA</sequence>
<dbReference type="SUPFAM" id="SSF51905">
    <property type="entry name" value="FAD/NAD(P)-binding domain"/>
    <property type="match status" value="1"/>
</dbReference>
<keyword evidence="3" id="KW-1185">Reference proteome</keyword>
<evidence type="ECO:0000313" key="3">
    <source>
        <dbReference type="Proteomes" id="UP000219565"/>
    </source>
</evidence>
<gene>
    <name evidence="2" type="ORF">SAMN04244553_1923</name>
</gene>
<reference evidence="2 3" key="1">
    <citation type="submission" date="2017-09" db="EMBL/GenBank/DDBJ databases">
        <authorList>
            <person name="Ehlers B."/>
            <person name="Leendertz F.H."/>
        </authorList>
    </citation>
    <scope>NUCLEOTIDE SEQUENCE [LARGE SCALE GENOMIC DNA]</scope>
    <source>
        <strain evidence="2 3">DSM 45537</strain>
    </source>
</reference>
<dbReference type="Gene3D" id="3.50.50.60">
    <property type="entry name" value="FAD/NAD(P)-binding domain"/>
    <property type="match status" value="1"/>
</dbReference>
<name>A0A285L647_9NOCA</name>
<dbReference type="AlphaFoldDB" id="A0A285L647"/>
<dbReference type="Pfam" id="PF01593">
    <property type="entry name" value="Amino_oxidase"/>
    <property type="match status" value="1"/>
</dbReference>
<dbReference type="PANTHER" id="PTHR10742">
    <property type="entry name" value="FLAVIN MONOAMINE OXIDASE"/>
    <property type="match status" value="1"/>
</dbReference>
<dbReference type="PANTHER" id="PTHR10742:SF410">
    <property type="entry name" value="LYSINE-SPECIFIC HISTONE DEMETHYLASE 2"/>
    <property type="match status" value="1"/>
</dbReference>
<feature type="domain" description="Amine oxidase" evidence="1">
    <location>
        <begin position="28"/>
        <end position="434"/>
    </location>
</feature>
<organism evidence="2 3">
    <name type="scientific">Nocardia amikacinitolerans</name>
    <dbReference type="NCBI Taxonomy" id="756689"/>
    <lineage>
        <taxon>Bacteria</taxon>
        <taxon>Bacillati</taxon>
        <taxon>Actinomycetota</taxon>
        <taxon>Actinomycetes</taxon>
        <taxon>Mycobacteriales</taxon>
        <taxon>Nocardiaceae</taxon>
        <taxon>Nocardia</taxon>
    </lineage>
</organism>
<evidence type="ECO:0000313" key="2">
    <source>
        <dbReference type="EMBL" id="SNY80362.1"/>
    </source>
</evidence>
<dbReference type="RefSeq" id="WP_097244667.1">
    <property type="nucleotide sequence ID" value="NZ_JAMTCV010000001.1"/>
</dbReference>
<accession>A0A285L647</accession>
<proteinExistence type="predicted"/>
<evidence type="ECO:0000259" key="1">
    <source>
        <dbReference type="Pfam" id="PF01593"/>
    </source>
</evidence>
<dbReference type="GO" id="GO:0016491">
    <property type="term" value="F:oxidoreductase activity"/>
    <property type="evidence" value="ECO:0007669"/>
    <property type="project" value="InterPro"/>
</dbReference>
<dbReference type="OrthoDB" id="9767561at2"/>
<protein>
    <submittedName>
        <fullName evidence="2">Monoamine oxidase</fullName>
    </submittedName>
</protein>
<dbReference type="InterPro" id="IPR002937">
    <property type="entry name" value="Amino_oxidase"/>
</dbReference>
<dbReference type="InterPro" id="IPR050281">
    <property type="entry name" value="Flavin_monoamine_oxidase"/>
</dbReference>